<keyword evidence="1" id="KW-0472">Membrane</keyword>
<dbReference type="GO" id="GO:0009103">
    <property type="term" value="P:lipopolysaccharide biosynthetic process"/>
    <property type="evidence" value="ECO:0007669"/>
    <property type="project" value="TreeGrafter"/>
</dbReference>
<dbReference type="STRING" id="571298.SAMN04488026_101972"/>
<feature type="transmembrane region" description="Helical" evidence="1">
    <location>
        <begin position="88"/>
        <end position="109"/>
    </location>
</feature>
<protein>
    <submittedName>
        <fullName evidence="3">Peptidoglycan/LPS O-acetylase OafA/YrhL, contains acyltransferase and SGNH-hydrolase domains</fullName>
    </submittedName>
</protein>
<reference evidence="3 4" key="1">
    <citation type="submission" date="2016-10" db="EMBL/GenBank/DDBJ databases">
        <authorList>
            <person name="de Groot N.N."/>
        </authorList>
    </citation>
    <scope>NUCLEOTIDE SEQUENCE [LARGE SCALE GENOMIC DNA]</scope>
    <source>
        <strain evidence="3 4">DSM 25294</strain>
    </source>
</reference>
<keyword evidence="1" id="KW-1133">Transmembrane helix</keyword>
<feature type="domain" description="Acyltransferase 3" evidence="2">
    <location>
        <begin position="10"/>
        <end position="340"/>
    </location>
</feature>
<keyword evidence="1" id="KW-0812">Transmembrane</keyword>
<dbReference type="OrthoDB" id="9796461at2"/>
<dbReference type="InterPro" id="IPR002656">
    <property type="entry name" value="Acyl_transf_3_dom"/>
</dbReference>
<feature type="transmembrane region" description="Helical" evidence="1">
    <location>
        <begin position="46"/>
        <end position="67"/>
    </location>
</feature>
<dbReference type="PANTHER" id="PTHR23028">
    <property type="entry name" value="ACETYLTRANSFERASE"/>
    <property type="match status" value="1"/>
</dbReference>
<dbReference type="GO" id="GO:0016747">
    <property type="term" value="F:acyltransferase activity, transferring groups other than amino-acyl groups"/>
    <property type="evidence" value="ECO:0007669"/>
    <property type="project" value="InterPro"/>
</dbReference>
<organism evidence="3 4">
    <name type="scientific">Aliiruegeria lutimaris</name>
    <dbReference type="NCBI Taxonomy" id="571298"/>
    <lineage>
        <taxon>Bacteria</taxon>
        <taxon>Pseudomonadati</taxon>
        <taxon>Pseudomonadota</taxon>
        <taxon>Alphaproteobacteria</taxon>
        <taxon>Rhodobacterales</taxon>
        <taxon>Roseobacteraceae</taxon>
        <taxon>Aliiruegeria</taxon>
    </lineage>
</organism>
<evidence type="ECO:0000256" key="1">
    <source>
        <dbReference type="SAM" id="Phobius"/>
    </source>
</evidence>
<dbReference type="GO" id="GO:0016020">
    <property type="term" value="C:membrane"/>
    <property type="evidence" value="ECO:0007669"/>
    <property type="project" value="TreeGrafter"/>
</dbReference>
<feature type="transmembrane region" description="Helical" evidence="1">
    <location>
        <begin position="12"/>
        <end position="34"/>
    </location>
</feature>
<accession>A0A1G8UP14</accession>
<dbReference type="EMBL" id="FNEK01000019">
    <property type="protein sequence ID" value="SDJ55543.1"/>
    <property type="molecule type" value="Genomic_DNA"/>
</dbReference>
<dbReference type="Pfam" id="PF01757">
    <property type="entry name" value="Acyl_transf_3"/>
    <property type="match status" value="1"/>
</dbReference>
<keyword evidence="3" id="KW-0808">Transferase</keyword>
<evidence type="ECO:0000313" key="4">
    <source>
        <dbReference type="Proteomes" id="UP000199382"/>
    </source>
</evidence>
<dbReference type="AlphaFoldDB" id="A0A1G8UP14"/>
<dbReference type="InterPro" id="IPR050879">
    <property type="entry name" value="Acyltransferase_3"/>
</dbReference>
<proteinExistence type="predicted"/>
<feature type="transmembrane region" description="Helical" evidence="1">
    <location>
        <begin position="261"/>
        <end position="279"/>
    </location>
</feature>
<evidence type="ECO:0000259" key="2">
    <source>
        <dbReference type="Pfam" id="PF01757"/>
    </source>
</evidence>
<dbReference type="RefSeq" id="WP_093155409.1">
    <property type="nucleotide sequence ID" value="NZ_FNEK01000019.1"/>
</dbReference>
<dbReference type="GO" id="GO:0016787">
    <property type="term" value="F:hydrolase activity"/>
    <property type="evidence" value="ECO:0007669"/>
    <property type="project" value="UniProtKB-KW"/>
</dbReference>
<feature type="transmembrane region" description="Helical" evidence="1">
    <location>
        <begin position="204"/>
        <end position="223"/>
    </location>
</feature>
<keyword evidence="3" id="KW-0012">Acyltransferase</keyword>
<gene>
    <name evidence="3" type="ORF">SAMN04488026_101972</name>
</gene>
<feature type="transmembrane region" description="Helical" evidence="1">
    <location>
        <begin position="300"/>
        <end position="320"/>
    </location>
</feature>
<dbReference type="PANTHER" id="PTHR23028:SF53">
    <property type="entry name" value="ACYL_TRANSF_3 DOMAIN-CONTAINING PROTEIN"/>
    <property type="match status" value="1"/>
</dbReference>
<dbReference type="Proteomes" id="UP000199382">
    <property type="component" value="Unassembled WGS sequence"/>
</dbReference>
<evidence type="ECO:0000313" key="3">
    <source>
        <dbReference type="EMBL" id="SDJ55543.1"/>
    </source>
</evidence>
<name>A0A1G8UP14_9RHOB</name>
<feature type="transmembrane region" description="Helical" evidence="1">
    <location>
        <begin position="235"/>
        <end position="255"/>
    </location>
</feature>
<keyword evidence="4" id="KW-1185">Reference proteome</keyword>
<feature type="transmembrane region" description="Helical" evidence="1">
    <location>
        <begin position="326"/>
        <end position="354"/>
    </location>
</feature>
<keyword evidence="3" id="KW-0378">Hydrolase</keyword>
<sequence length="380" mass="42919">MAGQGRQVQDIESLRGISIALVMIAHLPFLMPWPQLVFDYTSQLRFGAGVDLFFVVSGYVITMSLFRELDHGRLPAKTLLYHFWIKRFFRLIPPAVLVIGVTLVVVALVGETSIFSIHGGFSQASWGAFASLTEWMNIWAYIQVVNERPYTLLAHFWSLSLEEQFYLLWPIAVVALRRRNTLLLLSSALLIVYSFSDRDGVTDFAWWFRIDGLCWGTIIYLTADRWKRLEMSRPAALIFLASGLVALLGATSLFGSSPFSQSLMTLGAALCVFIAALDRDFLQGRGRVKLVINYLGSRSYTIYLWHILIFSGLQLAWVTFLPDMVATFSVLSAGLILVSLIPFLSVIELSYSFVERHGRRIGRRLVDRLRYSHVSGKISA</sequence>